<dbReference type="Proteomes" id="UP001374599">
    <property type="component" value="Unassembled WGS sequence"/>
</dbReference>
<proteinExistence type="predicted"/>
<sequence>MNIDFSLIIQLILVALIMYFMYIHIDTNNSMRFFKQIFIYNTISSTQYLDYKTTLYQEDIESYHKYKIWIFFEKTKLIFN</sequence>
<name>A0ACB5UH28_9FIRM</name>
<comment type="caution">
    <text evidence="1">The sequence shown here is derived from an EMBL/GenBank/DDBJ whole genome shotgun (WGS) entry which is preliminary data.</text>
</comment>
<evidence type="ECO:0000313" key="2">
    <source>
        <dbReference type="Proteomes" id="UP001374599"/>
    </source>
</evidence>
<evidence type="ECO:0000313" key="1">
    <source>
        <dbReference type="EMBL" id="GMQ61838.1"/>
    </source>
</evidence>
<accession>A0ACB5UH28</accession>
<organism evidence="1 2">
    <name type="scientific">Vallitalea maricola</name>
    <dbReference type="NCBI Taxonomy" id="3074433"/>
    <lineage>
        <taxon>Bacteria</taxon>
        <taxon>Bacillati</taxon>
        <taxon>Bacillota</taxon>
        <taxon>Clostridia</taxon>
        <taxon>Lachnospirales</taxon>
        <taxon>Vallitaleaceae</taxon>
        <taxon>Vallitalea</taxon>
    </lineage>
</organism>
<protein>
    <submittedName>
        <fullName evidence="1">Uncharacterized protein</fullName>
    </submittedName>
</protein>
<keyword evidence="2" id="KW-1185">Reference proteome</keyword>
<dbReference type="EMBL" id="BTPU01000016">
    <property type="protein sequence ID" value="GMQ61838.1"/>
    <property type="molecule type" value="Genomic_DNA"/>
</dbReference>
<gene>
    <name evidence="1" type="ORF">AN2V17_10680</name>
</gene>
<reference evidence="1" key="1">
    <citation type="submission" date="2023-09" db="EMBL/GenBank/DDBJ databases">
        <title>Vallitalea sediminicola and Vallitalea maricola sp. nov., anaerobic bacteria isolated from marine sediment.</title>
        <authorList>
            <person name="Hirano S."/>
            <person name="Maeda A."/>
            <person name="Terahara T."/>
            <person name="Mori K."/>
            <person name="Hamada M."/>
            <person name="Matsumoto R."/>
            <person name="Kobayashi T."/>
        </authorList>
    </citation>
    <scope>NUCLEOTIDE SEQUENCE</scope>
    <source>
        <strain evidence="1">AN17-2</strain>
    </source>
</reference>